<feature type="transmembrane region" description="Helical" evidence="1">
    <location>
        <begin position="76"/>
        <end position="96"/>
    </location>
</feature>
<sequence>MKGMKSEANFMIKAYTTVKQFIKTEKRDWLENGKQRYAASALILMFFIFSFVGWLWEVLLHVYYDGMIVNRGMLFGPWLPIYGFGGTFVVCFLRRFSSSPRKVFFLTMLMAGIMEFVTGSVLWHVYQMRWWDYRDSLINIKGFVCLEGLLLFGTGGVLFLYFAAPKLNSLIIRIPRTLRIALCAILVLLFLADFAFSVFHPNIGFGVTMPR</sequence>
<accession>A0ABS7L594</accession>
<gene>
    <name evidence="2" type="ORF">FLB61_03690</name>
</gene>
<evidence type="ECO:0000313" key="3">
    <source>
        <dbReference type="Proteomes" id="UP000779049"/>
    </source>
</evidence>
<feature type="transmembrane region" description="Helical" evidence="1">
    <location>
        <begin position="103"/>
        <end position="126"/>
    </location>
</feature>
<keyword evidence="1" id="KW-1133">Transmembrane helix</keyword>
<feature type="transmembrane region" description="Helical" evidence="1">
    <location>
        <begin position="138"/>
        <end position="164"/>
    </location>
</feature>
<evidence type="ECO:0000256" key="1">
    <source>
        <dbReference type="SAM" id="Phobius"/>
    </source>
</evidence>
<keyword evidence="1" id="KW-0472">Membrane</keyword>
<dbReference type="EMBL" id="VIRV01000003">
    <property type="protein sequence ID" value="MBY0758210.1"/>
    <property type="molecule type" value="Genomic_DNA"/>
</dbReference>
<keyword evidence="1" id="KW-0812">Transmembrane</keyword>
<dbReference type="InterPro" id="IPR010540">
    <property type="entry name" value="CmpB_TMEM229"/>
</dbReference>
<feature type="transmembrane region" description="Helical" evidence="1">
    <location>
        <begin position="176"/>
        <end position="199"/>
    </location>
</feature>
<proteinExistence type="predicted"/>
<comment type="caution">
    <text evidence="2">The sequence shown here is derived from an EMBL/GenBank/DDBJ whole genome shotgun (WGS) entry which is preliminary data.</text>
</comment>
<dbReference type="Pfam" id="PF06541">
    <property type="entry name" value="ABC_trans_CmpB"/>
    <property type="match status" value="1"/>
</dbReference>
<organism evidence="2 3">
    <name type="scientific">Sellimonas caecigallum</name>
    <dbReference type="NCBI Taxonomy" id="2592333"/>
    <lineage>
        <taxon>Bacteria</taxon>
        <taxon>Bacillati</taxon>
        <taxon>Bacillota</taxon>
        <taxon>Clostridia</taxon>
        <taxon>Lachnospirales</taxon>
        <taxon>Lachnospiraceae</taxon>
        <taxon>Sellimonas</taxon>
    </lineage>
</organism>
<name>A0ABS7L594_9FIRM</name>
<evidence type="ECO:0000313" key="2">
    <source>
        <dbReference type="EMBL" id="MBY0758210.1"/>
    </source>
</evidence>
<keyword evidence="3" id="KW-1185">Reference proteome</keyword>
<reference evidence="2 3" key="1">
    <citation type="journal article" date="2020" name="New Microbes New Infect">
        <title>Sellimonas caecigallum sp. nov., description and genome sequence of a new member of the Sellimonas genus isolated from the cecum of feral chicken.</title>
        <authorList>
            <person name="Wongkuna S."/>
            <person name="Ghimire S."/>
            <person name="Antony L."/>
            <person name="Chankhamhaengdecha S."/>
            <person name="Janvilisri T."/>
            <person name="Scaria J."/>
        </authorList>
    </citation>
    <scope>NUCLEOTIDE SEQUENCE [LARGE SCALE GENOMIC DNA]</scope>
    <source>
        <strain evidence="2 3">SW451</strain>
    </source>
</reference>
<dbReference type="Proteomes" id="UP000779049">
    <property type="component" value="Unassembled WGS sequence"/>
</dbReference>
<feature type="transmembrane region" description="Helical" evidence="1">
    <location>
        <begin position="37"/>
        <end position="56"/>
    </location>
</feature>
<protein>
    <submittedName>
        <fullName evidence="2">ABC transporter permease</fullName>
    </submittedName>
</protein>